<dbReference type="GO" id="GO:0000976">
    <property type="term" value="F:transcription cis-regulatory region binding"/>
    <property type="evidence" value="ECO:0007669"/>
    <property type="project" value="TreeGrafter"/>
</dbReference>
<organism evidence="6 7">
    <name type="scientific">Amycolatopsis camponoti</name>
    <dbReference type="NCBI Taxonomy" id="2606593"/>
    <lineage>
        <taxon>Bacteria</taxon>
        <taxon>Bacillati</taxon>
        <taxon>Actinomycetota</taxon>
        <taxon>Actinomycetes</taxon>
        <taxon>Pseudonocardiales</taxon>
        <taxon>Pseudonocardiaceae</taxon>
        <taxon>Amycolatopsis</taxon>
    </lineage>
</organism>
<evidence type="ECO:0000313" key="6">
    <source>
        <dbReference type="EMBL" id="VVJ23011.1"/>
    </source>
</evidence>
<dbReference type="Pfam" id="PF13305">
    <property type="entry name" value="TetR_C_33"/>
    <property type="match status" value="1"/>
</dbReference>
<sequence length="243" mass="26771">MVKSTALYFVRRSRRGTLIPMTATRTARERARAELTQEIKDEARRQLADVGAHGLSLRAVARELGMVSSALYRYFPSRDRLLTDLIVDAYNAIGEAAEQADPGKGAPRDRWLAIWHATRDWARAHPHEYALIYGSPIPGYQAPQDTVAPAGRVALALVKVLTHTELRAIDGEVAPELRAQAETLTKILGIVAGPETVTRLIMAWTQLFGAINFDLFGQYVGSVDPADAFFTHSATRMAEFVGI</sequence>
<dbReference type="Proteomes" id="UP000399805">
    <property type="component" value="Unassembled WGS sequence"/>
</dbReference>
<dbReference type="PANTHER" id="PTHR30055">
    <property type="entry name" value="HTH-TYPE TRANSCRIPTIONAL REGULATOR RUTR"/>
    <property type="match status" value="1"/>
</dbReference>
<name>A0A6I8M2S6_9PSEU</name>
<evidence type="ECO:0000256" key="4">
    <source>
        <dbReference type="PROSITE-ProRule" id="PRU00335"/>
    </source>
</evidence>
<feature type="DNA-binding region" description="H-T-H motif" evidence="4">
    <location>
        <begin position="56"/>
        <end position="75"/>
    </location>
</feature>
<dbReference type="EMBL" id="CABVGP010000003">
    <property type="protein sequence ID" value="VVJ23011.1"/>
    <property type="molecule type" value="Genomic_DNA"/>
</dbReference>
<gene>
    <name evidence="6" type="ORF">AA23TX_07919</name>
</gene>
<dbReference type="AlphaFoldDB" id="A0A6I8M2S6"/>
<dbReference type="InterPro" id="IPR036271">
    <property type="entry name" value="Tet_transcr_reg_TetR-rel_C_sf"/>
</dbReference>
<proteinExistence type="predicted"/>
<dbReference type="InterPro" id="IPR025996">
    <property type="entry name" value="MT1864/Rv1816-like_C"/>
</dbReference>
<reference evidence="6 7" key="1">
    <citation type="submission" date="2019-09" db="EMBL/GenBank/DDBJ databases">
        <authorList>
            <person name="Leyn A S."/>
        </authorList>
    </citation>
    <scope>NUCLEOTIDE SEQUENCE [LARGE SCALE GENOMIC DNA]</scope>
    <source>
        <strain evidence="6">AA231_1</strain>
    </source>
</reference>
<evidence type="ECO:0000313" key="7">
    <source>
        <dbReference type="Proteomes" id="UP000399805"/>
    </source>
</evidence>
<dbReference type="InterPro" id="IPR050109">
    <property type="entry name" value="HTH-type_TetR-like_transc_reg"/>
</dbReference>
<keyword evidence="2 4" id="KW-0238">DNA-binding</keyword>
<evidence type="ECO:0000256" key="2">
    <source>
        <dbReference type="ARBA" id="ARBA00023125"/>
    </source>
</evidence>
<keyword evidence="7" id="KW-1185">Reference proteome</keyword>
<dbReference type="InterPro" id="IPR009057">
    <property type="entry name" value="Homeodomain-like_sf"/>
</dbReference>
<dbReference type="SUPFAM" id="SSF46689">
    <property type="entry name" value="Homeodomain-like"/>
    <property type="match status" value="1"/>
</dbReference>
<dbReference type="PROSITE" id="PS50977">
    <property type="entry name" value="HTH_TETR_2"/>
    <property type="match status" value="1"/>
</dbReference>
<dbReference type="GO" id="GO:0003700">
    <property type="term" value="F:DNA-binding transcription factor activity"/>
    <property type="evidence" value="ECO:0007669"/>
    <property type="project" value="TreeGrafter"/>
</dbReference>
<protein>
    <submittedName>
        <fullName evidence="6">Transcriptional regulator</fullName>
    </submittedName>
</protein>
<dbReference type="Pfam" id="PF00440">
    <property type="entry name" value="TetR_N"/>
    <property type="match status" value="1"/>
</dbReference>
<dbReference type="InterPro" id="IPR001647">
    <property type="entry name" value="HTH_TetR"/>
</dbReference>
<accession>A0A6I8M2S6</accession>
<keyword evidence="1" id="KW-0805">Transcription regulation</keyword>
<feature type="domain" description="HTH tetR-type" evidence="5">
    <location>
        <begin position="33"/>
        <end position="93"/>
    </location>
</feature>
<evidence type="ECO:0000256" key="1">
    <source>
        <dbReference type="ARBA" id="ARBA00023015"/>
    </source>
</evidence>
<evidence type="ECO:0000256" key="3">
    <source>
        <dbReference type="ARBA" id="ARBA00023163"/>
    </source>
</evidence>
<evidence type="ECO:0000259" key="5">
    <source>
        <dbReference type="PROSITE" id="PS50977"/>
    </source>
</evidence>
<keyword evidence="3" id="KW-0804">Transcription</keyword>
<dbReference type="SUPFAM" id="SSF48498">
    <property type="entry name" value="Tetracyclin repressor-like, C-terminal domain"/>
    <property type="match status" value="1"/>
</dbReference>
<dbReference type="PANTHER" id="PTHR30055:SF243">
    <property type="entry name" value="HTH-TYPE TRANSCRIPTIONAL REGULATOR RV1816"/>
    <property type="match status" value="1"/>
</dbReference>
<dbReference type="Gene3D" id="1.10.357.10">
    <property type="entry name" value="Tetracycline Repressor, domain 2"/>
    <property type="match status" value="1"/>
</dbReference>